<dbReference type="EMBL" id="VFPG01000001">
    <property type="protein sequence ID" value="TQM31693.1"/>
    <property type="molecule type" value="Genomic_DNA"/>
</dbReference>
<evidence type="ECO:0000313" key="2">
    <source>
        <dbReference type="EMBL" id="TQM31693.1"/>
    </source>
</evidence>
<gene>
    <name evidence="2" type="ORF">FB390_3357</name>
</gene>
<keyword evidence="3" id="KW-1185">Reference proteome</keyword>
<organism evidence="2 3">
    <name type="scientific">Nocardia bhagyanarayanae</name>
    <dbReference type="NCBI Taxonomy" id="1215925"/>
    <lineage>
        <taxon>Bacteria</taxon>
        <taxon>Bacillati</taxon>
        <taxon>Actinomycetota</taxon>
        <taxon>Actinomycetes</taxon>
        <taxon>Mycobacteriales</taxon>
        <taxon>Nocardiaceae</taxon>
        <taxon>Nocardia</taxon>
    </lineage>
</organism>
<keyword evidence="1" id="KW-0812">Transmembrane</keyword>
<evidence type="ECO:0000256" key="1">
    <source>
        <dbReference type="SAM" id="Phobius"/>
    </source>
</evidence>
<feature type="transmembrane region" description="Helical" evidence="1">
    <location>
        <begin position="51"/>
        <end position="68"/>
    </location>
</feature>
<reference evidence="2 3" key="1">
    <citation type="submission" date="2019-06" db="EMBL/GenBank/DDBJ databases">
        <title>Sequencing the genomes of 1000 actinobacteria strains.</title>
        <authorList>
            <person name="Klenk H.-P."/>
        </authorList>
    </citation>
    <scope>NUCLEOTIDE SEQUENCE [LARGE SCALE GENOMIC DNA]</scope>
    <source>
        <strain evidence="2 3">DSM 103495</strain>
    </source>
</reference>
<dbReference type="AlphaFoldDB" id="A0A543FCT9"/>
<accession>A0A543FCT9</accession>
<sequence>MFATGHIGATLITVTGIDRCLIPLRVATAPDVGAGYGFTTVLAAMAFRFRGVVRVLWAAALVAVLGATT</sequence>
<keyword evidence="1" id="KW-1133">Transmembrane helix</keyword>
<comment type="caution">
    <text evidence="2">The sequence shown here is derived from an EMBL/GenBank/DDBJ whole genome shotgun (WGS) entry which is preliminary data.</text>
</comment>
<keyword evidence="1" id="KW-0472">Membrane</keyword>
<proteinExistence type="predicted"/>
<dbReference type="Proteomes" id="UP000316331">
    <property type="component" value="Unassembled WGS sequence"/>
</dbReference>
<name>A0A543FCT9_9NOCA</name>
<protein>
    <submittedName>
        <fullName evidence="2">Uncharacterized protein</fullName>
    </submittedName>
</protein>
<evidence type="ECO:0000313" key="3">
    <source>
        <dbReference type="Proteomes" id="UP000316331"/>
    </source>
</evidence>